<keyword evidence="1" id="KW-1133">Transmembrane helix</keyword>
<evidence type="ECO:0000256" key="1">
    <source>
        <dbReference type="SAM" id="Phobius"/>
    </source>
</evidence>
<dbReference type="WBParaSite" id="nRc.2.0.1.t39251-RA">
    <property type="protein sequence ID" value="nRc.2.0.1.t39251-RA"/>
    <property type="gene ID" value="nRc.2.0.1.g39251"/>
</dbReference>
<feature type="transmembrane region" description="Helical" evidence="1">
    <location>
        <begin position="38"/>
        <end position="59"/>
    </location>
</feature>
<accession>A0A915KK97</accession>
<organism evidence="2 3">
    <name type="scientific">Romanomermis culicivorax</name>
    <name type="common">Nematode worm</name>
    <dbReference type="NCBI Taxonomy" id="13658"/>
    <lineage>
        <taxon>Eukaryota</taxon>
        <taxon>Metazoa</taxon>
        <taxon>Ecdysozoa</taxon>
        <taxon>Nematoda</taxon>
        <taxon>Enoplea</taxon>
        <taxon>Dorylaimia</taxon>
        <taxon>Mermithida</taxon>
        <taxon>Mermithoidea</taxon>
        <taxon>Mermithidae</taxon>
        <taxon>Romanomermis</taxon>
    </lineage>
</organism>
<evidence type="ECO:0000313" key="2">
    <source>
        <dbReference type="Proteomes" id="UP000887565"/>
    </source>
</evidence>
<sequence>MATTIISFVTVALLFCGICYTNSAFVIPYLVWQAVETIFLAVIFIYVIVVAIFIGHTMVELHHHEALFDGRITPDQQAAAGVVGVYVVLIGLLFGVHVWWFCLVRRLYEYLRIKRARMFSGQGIESSRPSTSATA</sequence>
<name>A0A915KK97_ROMCU</name>
<feature type="transmembrane region" description="Helical" evidence="1">
    <location>
        <begin position="79"/>
        <end position="108"/>
    </location>
</feature>
<keyword evidence="1" id="KW-0472">Membrane</keyword>
<dbReference type="AlphaFoldDB" id="A0A915KK97"/>
<feature type="transmembrane region" description="Helical" evidence="1">
    <location>
        <begin position="6"/>
        <end position="31"/>
    </location>
</feature>
<keyword evidence="1" id="KW-0812">Transmembrane</keyword>
<keyword evidence="2" id="KW-1185">Reference proteome</keyword>
<evidence type="ECO:0000313" key="3">
    <source>
        <dbReference type="WBParaSite" id="nRc.2.0.1.t39251-RA"/>
    </source>
</evidence>
<protein>
    <submittedName>
        <fullName evidence="3">Uncharacterized protein</fullName>
    </submittedName>
</protein>
<proteinExistence type="predicted"/>
<dbReference type="Proteomes" id="UP000887565">
    <property type="component" value="Unplaced"/>
</dbReference>
<reference evidence="3" key="1">
    <citation type="submission" date="2022-11" db="UniProtKB">
        <authorList>
            <consortium name="WormBaseParasite"/>
        </authorList>
    </citation>
    <scope>IDENTIFICATION</scope>
</reference>